<dbReference type="InterPro" id="IPR036890">
    <property type="entry name" value="HATPase_C_sf"/>
</dbReference>
<evidence type="ECO:0000256" key="2">
    <source>
        <dbReference type="ARBA" id="ARBA00022763"/>
    </source>
</evidence>
<feature type="region of interest" description="Disordered" evidence="3">
    <location>
        <begin position="585"/>
        <end position="624"/>
    </location>
</feature>
<dbReference type="FunFam" id="3.30.565.10:FF:000017">
    <property type="entry name" value="PMS1 homolog 1, mismatch repair system component"/>
    <property type="match status" value="1"/>
</dbReference>
<feature type="compositionally biased region" description="Polar residues" evidence="3">
    <location>
        <begin position="542"/>
        <end position="554"/>
    </location>
</feature>
<dbReference type="CDD" id="cd03484">
    <property type="entry name" value="MutL_Trans_hPMS_2_like"/>
    <property type="match status" value="1"/>
</dbReference>
<dbReference type="GO" id="GO:0030983">
    <property type="term" value="F:mismatched DNA binding"/>
    <property type="evidence" value="ECO:0007669"/>
    <property type="project" value="InterPro"/>
</dbReference>
<dbReference type="CDD" id="cd16926">
    <property type="entry name" value="HATPase_MutL-MLH-PMS-like"/>
    <property type="match status" value="1"/>
</dbReference>
<dbReference type="InterPro" id="IPR042120">
    <property type="entry name" value="MutL_C_dimsub"/>
</dbReference>
<keyword evidence="7" id="KW-1185">Reference proteome</keyword>
<feature type="compositionally biased region" description="Basic and acidic residues" evidence="3">
    <location>
        <begin position="522"/>
        <end position="538"/>
    </location>
</feature>
<dbReference type="EMBL" id="UFAJ01000411">
    <property type="protein sequence ID" value="SSD60649.1"/>
    <property type="molecule type" value="Genomic_DNA"/>
</dbReference>
<dbReference type="GO" id="GO:0032389">
    <property type="term" value="C:MutLalpha complex"/>
    <property type="evidence" value="ECO:0007669"/>
    <property type="project" value="TreeGrafter"/>
</dbReference>
<feature type="compositionally biased region" description="Acidic residues" evidence="3">
    <location>
        <begin position="475"/>
        <end position="490"/>
    </location>
</feature>
<dbReference type="SUPFAM" id="SSF54211">
    <property type="entry name" value="Ribosomal protein S5 domain 2-like"/>
    <property type="match status" value="1"/>
</dbReference>
<dbReference type="InterPro" id="IPR037198">
    <property type="entry name" value="MutL_C_sf"/>
</dbReference>
<dbReference type="Gene3D" id="3.30.230.10">
    <property type="match status" value="1"/>
</dbReference>
<dbReference type="AlphaFoldDB" id="A0A376B7V1"/>
<feature type="domain" description="MutL C-terminal dimerisation" evidence="4">
    <location>
        <begin position="705"/>
        <end position="864"/>
    </location>
</feature>
<dbReference type="GO" id="GO:0140664">
    <property type="term" value="F:ATP-dependent DNA damage sensor activity"/>
    <property type="evidence" value="ECO:0007669"/>
    <property type="project" value="InterPro"/>
</dbReference>
<dbReference type="GO" id="GO:0016887">
    <property type="term" value="F:ATP hydrolysis activity"/>
    <property type="evidence" value="ECO:0007669"/>
    <property type="project" value="InterPro"/>
</dbReference>
<dbReference type="NCBIfam" id="TIGR00585">
    <property type="entry name" value="mutl"/>
    <property type="match status" value="1"/>
</dbReference>
<feature type="domain" description="DNA mismatch repair protein S5" evidence="5">
    <location>
        <begin position="220"/>
        <end position="355"/>
    </location>
</feature>
<dbReference type="GO" id="GO:0006298">
    <property type="term" value="P:mismatch repair"/>
    <property type="evidence" value="ECO:0007669"/>
    <property type="project" value="InterPro"/>
</dbReference>
<dbReference type="InterPro" id="IPR020568">
    <property type="entry name" value="Ribosomal_Su5_D2-typ_SF"/>
</dbReference>
<dbReference type="Pfam" id="PF08676">
    <property type="entry name" value="MutL_C"/>
    <property type="match status" value="1"/>
</dbReference>
<name>A0A376B7V1_9ASCO</name>
<dbReference type="InterPro" id="IPR038973">
    <property type="entry name" value="MutL/Mlh/Pms-like"/>
</dbReference>
<dbReference type="InterPro" id="IPR002099">
    <property type="entry name" value="MutL/Mlh/PMS"/>
</dbReference>
<dbReference type="Gene3D" id="3.30.1540.20">
    <property type="entry name" value="MutL, C-terminal domain, dimerisation subdomain"/>
    <property type="match status" value="1"/>
</dbReference>
<evidence type="ECO:0000313" key="7">
    <source>
        <dbReference type="Proteomes" id="UP000262825"/>
    </source>
</evidence>
<keyword evidence="2" id="KW-0227">DNA damage</keyword>
<proteinExistence type="inferred from homology"/>
<dbReference type="SUPFAM" id="SSF55874">
    <property type="entry name" value="ATPase domain of HSP90 chaperone/DNA topoisomerase II/histidine kinase"/>
    <property type="match status" value="1"/>
</dbReference>
<sequence length="910" mass="103326">MSIQKINKVEVHSITSGQVIIDLTSCVKELLENSIDSGATKIEITFKNYGLESIEVNDNGCGISKDNFQSLCLKHFTSKISCFEDLSNNLSTLGFRGEALSSLCCLTGGNLQVLTSCETPPKGNKLLYDTNGQLIDCKVASRNKGTTITVSHLFSNLPVRRKDFEKNHKRKFTHCCNMIQDHAIIQDGITITVWNISSNHNRKNLILSSAPINKGIPKNFTNIFGSNAMKGLGDCQLILEISPKKSFVQEYSFEGGTIVVNGYISQNSFGCGRPTKDRQFLYFNKRPVDYPLIVKIINEVYRSFNNVQYPAFILDFEISVSMLDVNVTPDKRTMLLHNESDVLEQLREALVDYFNKQEMVLPTNNPERIAATYVKKEEHNPIKDTSVDESESLIKFKRRKTDSTDSGNNNTEPSKVEATMDSIISQYTPTTSSLNYTTEKVSIFDVSSNTNNEEKHAAEDTNATDSVESDKQATEDTDDTNSVESDDQMGLEDNKETKSISKHEPHTTKRPNIRSYQLRLDAFSKRVSGNEKDEDHPCCDNSLENGTSVGQESGNTKEEDLIIELDDIKIHEKLKLNTKSKENTKLDIEGHENDEAEDADSSKMSALNERQPLASSGKTTKKSSVTIENTNKEIIPYIPSLYSYELEINDIKIDAIIKKTEEFLDVTKVKHLSLFNKNDKIEDKDEGENFLTLTVSKSDFTKMKIVGQFNLGFIICTRYIPASKKYDLFIVDQHASDEKYNFEMLQKSHKFKHQYLLRPQPMELSLIDELIVLDNIPIFEANGFKLQVDDKDGDTGKIKLLSLPTSKRVMFDFSDFYELIHLIKEQTADLNHNNCDYGMVRCSKIRSMFAMRSCRMSIMIGKPLTTRTMQRVVHNLGELDKPWNCPHGRPTMRHLMELKDWDSFNNDYEL</sequence>
<dbReference type="InterPro" id="IPR013507">
    <property type="entry name" value="DNA_mismatch_S5_2-like"/>
</dbReference>
<dbReference type="GO" id="GO:0005524">
    <property type="term" value="F:ATP binding"/>
    <property type="evidence" value="ECO:0007669"/>
    <property type="project" value="InterPro"/>
</dbReference>
<dbReference type="PANTHER" id="PTHR10073:SF52">
    <property type="entry name" value="MISMATCH REPAIR ENDONUCLEASE PMS2"/>
    <property type="match status" value="1"/>
</dbReference>
<gene>
    <name evidence="6" type="ORF">SCODWIG_02410</name>
</gene>
<dbReference type="Proteomes" id="UP000262825">
    <property type="component" value="Unassembled WGS sequence"/>
</dbReference>
<dbReference type="InterPro" id="IPR014790">
    <property type="entry name" value="MutL_C"/>
</dbReference>
<comment type="similarity">
    <text evidence="1">Belongs to the DNA mismatch repair MutL/HexB family.</text>
</comment>
<dbReference type="InterPro" id="IPR014762">
    <property type="entry name" value="DNA_mismatch_repair_CS"/>
</dbReference>
<dbReference type="InterPro" id="IPR014721">
    <property type="entry name" value="Ribsml_uS5_D2-typ_fold_subgr"/>
</dbReference>
<dbReference type="SMART" id="SM01340">
    <property type="entry name" value="DNA_mis_repair"/>
    <property type="match status" value="1"/>
</dbReference>
<dbReference type="GO" id="GO:0061982">
    <property type="term" value="P:meiosis I cell cycle process"/>
    <property type="evidence" value="ECO:0007669"/>
    <property type="project" value="UniProtKB-ARBA"/>
</dbReference>
<dbReference type="VEuPathDB" id="FungiDB:SCODWIG_02410"/>
<dbReference type="Gene3D" id="3.30.1370.100">
    <property type="entry name" value="MutL, C-terminal domain, regulatory subdomain"/>
    <property type="match status" value="1"/>
</dbReference>
<feature type="compositionally biased region" description="Basic and acidic residues" evidence="3">
    <location>
        <begin position="492"/>
        <end position="507"/>
    </location>
</feature>
<dbReference type="SMART" id="SM00853">
    <property type="entry name" value="MutL_C"/>
    <property type="match status" value="1"/>
</dbReference>
<reference evidence="7" key="1">
    <citation type="submission" date="2018-06" db="EMBL/GenBank/DDBJ databases">
        <authorList>
            <person name="Guldener U."/>
        </authorList>
    </citation>
    <scope>NUCLEOTIDE SEQUENCE [LARGE SCALE GENOMIC DNA]</scope>
    <source>
        <strain evidence="7">UTAD17</strain>
    </source>
</reference>
<dbReference type="Gene3D" id="3.30.565.10">
    <property type="entry name" value="Histidine kinase-like ATPase, C-terminal domain"/>
    <property type="match status" value="1"/>
</dbReference>
<evidence type="ECO:0000259" key="5">
    <source>
        <dbReference type="SMART" id="SM01340"/>
    </source>
</evidence>
<dbReference type="Pfam" id="PF13589">
    <property type="entry name" value="HATPase_c_3"/>
    <property type="match status" value="1"/>
</dbReference>
<evidence type="ECO:0000256" key="3">
    <source>
        <dbReference type="SAM" id="MobiDB-lite"/>
    </source>
</evidence>
<dbReference type="SUPFAM" id="SSF118116">
    <property type="entry name" value="DNA mismatch repair protein MutL"/>
    <property type="match status" value="1"/>
</dbReference>
<evidence type="ECO:0000313" key="6">
    <source>
        <dbReference type="EMBL" id="SSD60649.1"/>
    </source>
</evidence>
<protein>
    <submittedName>
        <fullName evidence="6">Related to DNA mismatch repair protein PMS1</fullName>
    </submittedName>
</protein>
<dbReference type="Pfam" id="PF01119">
    <property type="entry name" value="DNA_mis_repair"/>
    <property type="match status" value="1"/>
</dbReference>
<feature type="compositionally biased region" description="Polar residues" evidence="3">
    <location>
        <begin position="404"/>
        <end position="413"/>
    </location>
</feature>
<feature type="region of interest" description="Disordered" evidence="3">
    <location>
        <begin position="449"/>
        <end position="558"/>
    </location>
</feature>
<evidence type="ECO:0000259" key="4">
    <source>
        <dbReference type="SMART" id="SM00853"/>
    </source>
</evidence>
<accession>A0A376B7V1</accession>
<dbReference type="InterPro" id="IPR042121">
    <property type="entry name" value="MutL_C_regsub"/>
</dbReference>
<dbReference type="PROSITE" id="PS00058">
    <property type="entry name" value="DNA_MISMATCH_REPAIR_1"/>
    <property type="match status" value="1"/>
</dbReference>
<dbReference type="PANTHER" id="PTHR10073">
    <property type="entry name" value="DNA MISMATCH REPAIR PROTEIN MLH, PMS, MUTL"/>
    <property type="match status" value="1"/>
</dbReference>
<dbReference type="FunFam" id="3.30.1370.100:FF:000001">
    <property type="entry name" value="Mismatch repair endonuclease pms1, putative"/>
    <property type="match status" value="1"/>
</dbReference>
<feature type="region of interest" description="Disordered" evidence="3">
    <location>
        <begin position="397"/>
        <end position="420"/>
    </location>
</feature>
<evidence type="ECO:0000256" key="1">
    <source>
        <dbReference type="ARBA" id="ARBA00006082"/>
    </source>
</evidence>
<organism evidence="6 7">
    <name type="scientific">Saccharomycodes ludwigii</name>
    <dbReference type="NCBI Taxonomy" id="36035"/>
    <lineage>
        <taxon>Eukaryota</taxon>
        <taxon>Fungi</taxon>
        <taxon>Dikarya</taxon>
        <taxon>Ascomycota</taxon>
        <taxon>Saccharomycotina</taxon>
        <taxon>Saccharomycetes</taxon>
        <taxon>Saccharomycodales</taxon>
        <taxon>Saccharomycodaceae</taxon>
        <taxon>Saccharomycodes</taxon>
    </lineage>
</organism>
<feature type="compositionally biased region" description="Low complexity" evidence="3">
    <location>
        <begin position="615"/>
        <end position="624"/>
    </location>
</feature>